<keyword evidence="9" id="KW-1185">Reference proteome</keyword>
<feature type="domain" description="CusB-like beta-barrel" evidence="6">
    <location>
        <begin position="229"/>
        <end position="302"/>
    </location>
</feature>
<evidence type="ECO:0000259" key="4">
    <source>
        <dbReference type="Pfam" id="PF25876"/>
    </source>
</evidence>
<dbReference type="Pfam" id="PF25917">
    <property type="entry name" value="BSH_RND"/>
    <property type="match status" value="1"/>
</dbReference>
<dbReference type="Gene3D" id="2.40.50.100">
    <property type="match status" value="1"/>
</dbReference>
<dbReference type="InterPro" id="IPR058627">
    <property type="entry name" value="MdtA-like_C"/>
</dbReference>
<dbReference type="InterPro" id="IPR058624">
    <property type="entry name" value="MdtA-like_HH"/>
</dbReference>
<comment type="subcellular location">
    <subcellularLocation>
        <location evidence="1">Cell envelope</location>
    </subcellularLocation>
</comment>
<protein>
    <submittedName>
        <fullName evidence="8">Uncharacterized protein</fullName>
    </submittedName>
</protein>
<dbReference type="SUPFAM" id="SSF111369">
    <property type="entry name" value="HlyD-like secretion proteins"/>
    <property type="match status" value="1"/>
</dbReference>
<dbReference type="GO" id="GO:1990281">
    <property type="term" value="C:efflux pump complex"/>
    <property type="evidence" value="ECO:0007669"/>
    <property type="project" value="TreeGrafter"/>
</dbReference>
<evidence type="ECO:0000313" key="9">
    <source>
        <dbReference type="Proteomes" id="UP000078084"/>
    </source>
</evidence>
<evidence type="ECO:0000313" key="8">
    <source>
        <dbReference type="EMBL" id="KKO70423.1"/>
    </source>
</evidence>
<comment type="caution">
    <text evidence="8">The sequence shown here is derived from an EMBL/GenBank/DDBJ whole genome shotgun (WGS) entry which is preliminary data.</text>
</comment>
<dbReference type="InterPro" id="IPR058792">
    <property type="entry name" value="Beta-barrel_RND_2"/>
</dbReference>
<dbReference type="Gene3D" id="1.10.287.470">
    <property type="entry name" value="Helix hairpin bin"/>
    <property type="match status" value="1"/>
</dbReference>
<name>A0A171KNF6_9BURK</name>
<dbReference type="InterPro" id="IPR058625">
    <property type="entry name" value="MdtA-like_BSH"/>
</dbReference>
<evidence type="ECO:0000259" key="7">
    <source>
        <dbReference type="Pfam" id="PF25967"/>
    </source>
</evidence>
<dbReference type="PANTHER" id="PTHR30469">
    <property type="entry name" value="MULTIDRUG RESISTANCE PROTEIN MDTA"/>
    <property type="match status" value="1"/>
</dbReference>
<feature type="domain" description="Multidrug resistance protein MdtA-like barrel-sandwich hybrid" evidence="5">
    <location>
        <begin position="86"/>
        <end position="217"/>
    </location>
</feature>
<dbReference type="Proteomes" id="UP000078084">
    <property type="component" value="Unassembled WGS sequence"/>
</dbReference>
<dbReference type="Gene3D" id="2.40.30.170">
    <property type="match status" value="1"/>
</dbReference>
<dbReference type="NCBIfam" id="TIGR01730">
    <property type="entry name" value="RND_mfp"/>
    <property type="match status" value="1"/>
</dbReference>
<evidence type="ECO:0000259" key="6">
    <source>
        <dbReference type="Pfam" id="PF25954"/>
    </source>
</evidence>
<dbReference type="InterPro" id="IPR006143">
    <property type="entry name" value="RND_pump_MFP"/>
</dbReference>
<dbReference type="EMBL" id="LBNE01000015">
    <property type="protein sequence ID" value="KKO70423.1"/>
    <property type="molecule type" value="Genomic_DNA"/>
</dbReference>
<feature type="domain" description="Multidrug resistance protein MdtA-like alpha-helical hairpin" evidence="4">
    <location>
        <begin position="123"/>
        <end position="188"/>
    </location>
</feature>
<reference evidence="8 9" key="1">
    <citation type="submission" date="2015-04" db="EMBL/GenBank/DDBJ databases">
        <title>Genome sequence of Kerstersia gyiorum CG1.</title>
        <authorList>
            <person name="Greninger A.L."/>
            <person name="Kozyreva V."/>
            <person name="Chaturvedi V."/>
        </authorList>
    </citation>
    <scope>NUCLEOTIDE SEQUENCE [LARGE SCALE GENOMIC DNA]</scope>
    <source>
        <strain evidence="8 9">CG1</strain>
    </source>
</reference>
<organism evidence="8 9">
    <name type="scientific">Kerstersia gyiorum</name>
    <dbReference type="NCBI Taxonomy" id="206506"/>
    <lineage>
        <taxon>Bacteria</taxon>
        <taxon>Pseudomonadati</taxon>
        <taxon>Pseudomonadota</taxon>
        <taxon>Betaproteobacteria</taxon>
        <taxon>Burkholderiales</taxon>
        <taxon>Alcaligenaceae</taxon>
        <taxon>Kerstersia</taxon>
    </lineage>
</organism>
<feature type="domain" description="Multidrug resistance protein MdtA-like C-terminal permuted SH3" evidence="7">
    <location>
        <begin position="313"/>
        <end position="370"/>
    </location>
</feature>
<proteinExistence type="inferred from homology"/>
<dbReference type="AlphaFoldDB" id="A0A171KNF6"/>
<dbReference type="GeneID" id="99725593"/>
<evidence type="ECO:0000256" key="2">
    <source>
        <dbReference type="ARBA" id="ARBA00009477"/>
    </source>
</evidence>
<accession>A0A171KNF6</accession>
<dbReference type="Gene3D" id="2.40.420.20">
    <property type="match status" value="1"/>
</dbReference>
<keyword evidence="3" id="KW-0813">Transport</keyword>
<dbReference type="PANTHER" id="PTHR30469:SF15">
    <property type="entry name" value="HLYD FAMILY OF SECRETION PROTEINS"/>
    <property type="match status" value="1"/>
</dbReference>
<sequence length="386" mass="40031">MNPDLTSPNAMPTCSRPALPSARRVMPGMMLAMTLALAGLLAACERTPPAAPGAVPVRLESVGSRAPAAAISLPGVVAARTESQLGLRVGGRLASRPVDRGATVRQGDILATLDPIPLQLAVQAAEAQLAQARSALEQARSDVTRNRQLVARGAIARADFERMETAAATAAAQSRAAASQLERARTDLGDATLRAPHDGVVTAAWAEPGQVIAAGAPVVSLAYAGELEIQADLPEHLVASISPGAAAQVALLEQPAQQFPASVREVSPAADTTTRTFRVRLTVPGLDQAARLGMSATVTLPRQATGDTPAWTLPLSALLQQDGQTSVWVLPPESSRLELRPVTVGRLGADDFTVTAGLAAGERVVTAGVHRLDAQLEVKPWDGRLP</sequence>
<dbReference type="Pfam" id="PF25967">
    <property type="entry name" value="RND-MFP_C"/>
    <property type="match status" value="1"/>
</dbReference>
<evidence type="ECO:0000256" key="1">
    <source>
        <dbReference type="ARBA" id="ARBA00004196"/>
    </source>
</evidence>
<dbReference type="GO" id="GO:0015562">
    <property type="term" value="F:efflux transmembrane transporter activity"/>
    <property type="evidence" value="ECO:0007669"/>
    <property type="project" value="TreeGrafter"/>
</dbReference>
<gene>
    <name evidence="8" type="ORF">AAV32_16260</name>
</gene>
<dbReference type="RefSeq" id="WP_083969752.1">
    <property type="nucleotide sequence ID" value="NZ_CP033936.1"/>
</dbReference>
<dbReference type="OrthoDB" id="9806939at2"/>
<dbReference type="Pfam" id="PF25954">
    <property type="entry name" value="Beta-barrel_RND_2"/>
    <property type="match status" value="1"/>
</dbReference>
<evidence type="ECO:0000256" key="3">
    <source>
        <dbReference type="ARBA" id="ARBA00022448"/>
    </source>
</evidence>
<dbReference type="Pfam" id="PF25876">
    <property type="entry name" value="HH_MFP_RND"/>
    <property type="match status" value="1"/>
</dbReference>
<dbReference type="STRING" id="206506.AAV32_16260"/>
<comment type="similarity">
    <text evidence="2">Belongs to the membrane fusion protein (MFP) (TC 8.A.1) family.</text>
</comment>
<evidence type="ECO:0000259" key="5">
    <source>
        <dbReference type="Pfam" id="PF25917"/>
    </source>
</evidence>